<dbReference type="InterPro" id="IPR044644">
    <property type="entry name" value="DinF-like"/>
</dbReference>
<evidence type="ECO:0000256" key="1">
    <source>
        <dbReference type="ARBA" id="ARBA00004141"/>
    </source>
</evidence>
<dbReference type="KEGG" id="sof:NCTC11214_02149"/>
<comment type="similarity">
    <text evidence="2">Belongs to the multi antimicrobial extrusion (MATE) (TC 2.A.66.1) family.</text>
</comment>
<evidence type="ECO:0000313" key="8">
    <source>
        <dbReference type="Proteomes" id="UP000281391"/>
    </source>
</evidence>
<evidence type="ECO:0000256" key="5">
    <source>
        <dbReference type="ARBA" id="ARBA00023136"/>
    </source>
</evidence>
<dbReference type="GO" id="GO:0005886">
    <property type="term" value="C:plasma membrane"/>
    <property type="evidence" value="ECO:0007669"/>
    <property type="project" value="TreeGrafter"/>
</dbReference>
<dbReference type="PANTHER" id="PTHR42893:SF46">
    <property type="entry name" value="PROTEIN DETOXIFICATION 44, CHLOROPLASTIC"/>
    <property type="match status" value="1"/>
</dbReference>
<gene>
    <name evidence="7" type="ORF">NCTC11214_02149</name>
</gene>
<dbReference type="InterPro" id="IPR002528">
    <property type="entry name" value="MATE_fam"/>
</dbReference>
<feature type="transmembrane region" description="Helical" evidence="6">
    <location>
        <begin position="89"/>
        <end position="110"/>
    </location>
</feature>
<sequence length="295" mass="31388">MRLLATFTSDTDKALWRLALPMIFSNITVPLLGLVDTAVIGHLDSPNYLGGVAIGSMATSFLFMLLLFLRMSTTGLAAQALGAQNPLALARAFMQPLMLALLAGLAIVLLRHPLIDLALSIVGGDAEVLAQARLFLEIRWLSAPAALANLVLLGWLLGVQYVRAPVILLIVGQPAEYCTGYLVGDGAGLERAGRSHRHRHCRICHAATGVVAQLAGDAPAWYYTGNAAPRLAWQSASPAGAQPRHHAAIAIAAAVLCLVDHLWRTSRQRGGGGKCGTDEPADLYRLCAGRFCLCR</sequence>
<keyword evidence="3 6" id="KW-0812">Transmembrane</keyword>
<proteinExistence type="inferred from homology"/>
<evidence type="ECO:0000256" key="3">
    <source>
        <dbReference type="ARBA" id="ARBA00022692"/>
    </source>
</evidence>
<feature type="transmembrane region" description="Helical" evidence="6">
    <location>
        <begin position="140"/>
        <end position="162"/>
    </location>
</feature>
<organism evidence="7 8">
    <name type="scientific">Serratia odorifera</name>
    <dbReference type="NCBI Taxonomy" id="618"/>
    <lineage>
        <taxon>Bacteria</taxon>
        <taxon>Pseudomonadati</taxon>
        <taxon>Pseudomonadota</taxon>
        <taxon>Gammaproteobacteria</taxon>
        <taxon>Enterobacterales</taxon>
        <taxon>Yersiniaceae</taxon>
        <taxon>Serratia</taxon>
    </lineage>
</organism>
<evidence type="ECO:0000313" key="7">
    <source>
        <dbReference type="EMBL" id="VDZ56564.1"/>
    </source>
</evidence>
<evidence type="ECO:0000256" key="6">
    <source>
        <dbReference type="SAM" id="Phobius"/>
    </source>
</evidence>
<dbReference type="PANTHER" id="PTHR42893">
    <property type="entry name" value="PROTEIN DETOXIFICATION 44, CHLOROPLASTIC-RELATED"/>
    <property type="match status" value="1"/>
</dbReference>
<dbReference type="Pfam" id="PF01554">
    <property type="entry name" value="MatE"/>
    <property type="match status" value="1"/>
</dbReference>
<dbReference type="EMBL" id="LR134117">
    <property type="protein sequence ID" value="VDZ56564.1"/>
    <property type="molecule type" value="Genomic_DNA"/>
</dbReference>
<reference evidence="7 8" key="1">
    <citation type="submission" date="2018-12" db="EMBL/GenBank/DDBJ databases">
        <authorList>
            <consortium name="Pathogen Informatics"/>
        </authorList>
    </citation>
    <scope>NUCLEOTIDE SEQUENCE [LARGE SCALE GENOMIC DNA]</scope>
    <source>
        <strain evidence="7 8">NCTC11214</strain>
    </source>
</reference>
<keyword evidence="5 6" id="KW-0472">Membrane</keyword>
<dbReference type="AlphaFoldDB" id="A0A3S4FMI3"/>
<feature type="transmembrane region" description="Helical" evidence="6">
    <location>
        <begin position="47"/>
        <end position="69"/>
    </location>
</feature>
<evidence type="ECO:0000256" key="4">
    <source>
        <dbReference type="ARBA" id="ARBA00022989"/>
    </source>
</evidence>
<name>A0A3S4FMI3_SEROD</name>
<dbReference type="GO" id="GO:0042910">
    <property type="term" value="F:xenobiotic transmembrane transporter activity"/>
    <property type="evidence" value="ECO:0007669"/>
    <property type="project" value="InterPro"/>
</dbReference>
<evidence type="ECO:0000256" key="2">
    <source>
        <dbReference type="ARBA" id="ARBA00010199"/>
    </source>
</evidence>
<comment type="subcellular location">
    <subcellularLocation>
        <location evidence="1">Membrane</location>
        <topology evidence="1">Multi-pass membrane protein</topology>
    </subcellularLocation>
</comment>
<dbReference type="Proteomes" id="UP000281391">
    <property type="component" value="Chromosome"/>
</dbReference>
<dbReference type="GO" id="GO:0015297">
    <property type="term" value="F:antiporter activity"/>
    <property type="evidence" value="ECO:0007669"/>
    <property type="project" value="InterPro"/>
</dbReference>
<accession>A0A3S4FMI3</accession>
<keyword evidence="4 6" id="KW-1133">Transmembrane helix</keyword>
<feature type="transmembrane region" description="Helical" evidence="6">
    <location>
        <begin position="14"/>
        <end position="35"/>
    </location>
</feature>
<protein>
    <submittedName>
        <fullName evidence="7">DNA-damage-inducible SOS response protein</fullName>
    </submittedName>
</protein>